<feature type="transmembrane region" description="Helical" evidence="6">
    <location>
        <begin position="319"/>
        <end position="336"/>
    </location>
</feature>
<dbReference type="InterPro" id="IPR000537">
    <property type="entry name" value="UbiA_prenyltransferase"/>
</dbReference>
<dbReference type="PANTHER" id="PTHR11048">
    <property type="entry name" value="PRENYLTRANSFERASES"/>
    <property type="match status" value="1"/>
</dbReference>
<evidence type="ECO:0000256" key="3">
    <source>
        <dbReference type="ARBA" id="ARBA00022692"/>
    </source>
</evidence>
<dbReference type="GO" id="GO:0016765">
    <property type="term" value="F:transferase activity, transferring alkyl or aryl (other than methyl) groups"/>
    <property type="evidence" value="ECO:0007669"/>
    <property type="project" value="InterPro"/>
</dbReference>
<keyword evidence="8" id="KW-1185">Reference proteome</keyword>
<feature type="transmembrane region" description="Helical" evidence="6">
    <location>
        <begin position="448"/>
        <end position="465"/>
    </location>
</feature>
<dbReference type="InterPro" id="IPR044878">
    <property type="entry name" value="UbiA_sf"/>
</dbReference>
<dbReference type="InterPro" id="IPR036412">
    <property type="entry name" value="HAD-like_sf"/>
</dbReference>
<dbReference type="PANTHER" id="PTHR11048:SF5">
    <property type="entry name" value="DECAPRENYL-PHOSPHATE PHOSPHORIBOSYLTRANSFERASE"/>
    <property type="match status" value="1"/>
</dbReference>
<dbReference type="Gene3D" id="3.40.50.1000">
    <property type="entry name" value="HAD superfamily/HAD-like"/>
    <property type="match status" value="1"/>
</dbReference>
<name>A0AA37TJ10_9HYPH</name>
<evidence type="ECO:0000256" key="1">
    <source>
        <dbReference type="ARBA" id="ARBA00004141"/>
    </source>
</evidence>
<dbReference type="SUPFAM" id="SSF56784">
    <property type="entry name" value="HAD-like"/>
    <property type="match status" value="1"/>
</dbReference>
<evidence type="ECO:0000313" key="8">
    <source>
        <dbReference type="Proteomes" id="UP001157440"/>
    </source>
</evidence>
<keyword evidence="5 6" id="KW-0472">Membrane</keyword>
<feature type="transmembrane region" description="Helical" evidence="6">
    <location>
        <begin position="369"/>
        <end position="385"/>
    </location>
</feature>
<sequence length="501" mass="53924">MPSLLDDVDAIIELPRGPAAAADSAAFSGVAPTEIPLVVDLDGTLIHSDLLVESFLALAASRPLRAASALLSLRSGKGALKARLVDELRLDIGGIPLNEAVVARIRAEKAAGRQIYLASASDIRLVEAMSARVGLFDGVLGSSGGVNLSGRAKADALCRRFGERRFDYIGGSSVDLHVWSRCRKALMAGGTDRLFRKLKMLSPDAVSLDAGTTPWRDYLRALRPHQWLKNILVFAPALAAHAGWPTLMLCVLAFWSFSFCASAVYVLNDLLDLRSDRAHPRKCRRPFASGRVPLVHGAAMIPALLTASVLLAAALPPEFLLVLGGYFMLTTVYSLYLKRKMVADVVALAVLYACRLVGGAAAVGLTLSHWLQALSIFLFLCLALVKRCAELVDRVQAGKGDPAGRGYKLDDLPSLESMAAASGYLTALVMALYLNSDAVSALYRHPERMWLICLALLFWVSRMILKTRRGEMDDDPIVFALKDRVSLVTGVACAVIIAASI</sequence>
<dbReference type="Gene3D" id="1.10.357.140">
    <property type="entry name" value="UbiA prenyltransferase"/>
    <property type="match status" value="1"/>
</dbReference>
<dbReference type="InterPro" id="IPR039653">
    <property type="entry name" value="Prenyltransferase"/>
</dbReference>
<dbReference type="CDD" id="cd13963">
    <property type="entry name" value="PT_UbiA_2"/>
    <property type="match status" value="1"/>
</dbReference>
<feature type="transmembrane region" description="Helical" evidence="6">
    <location>
        <begin position="252"/>
        <end position="271"/>
    </location>
</feature>
<evidence type="ECO:0000256" key="2">
    <source>
        <dbReference type="ARBA" id="ARBA00022475"/>
    </source>
</evidence>
<dbReference type="EMBL" id="BSPL01000019">
    <property type="protein sequence ID" value="GLS71854.1"/>
    <property type="molecule type" value="Genomic_DNA"/>
</dbReference>
<comment type="subcellular location">
    <subcellularLocation>
        <location evidence="1">Membrane</location>
        <topology evidence="1">Multi-pass membrane protein</topology>
    </subcellularLocation>
</comment>
<dbReference type="GO" id="GO:0009247">
    <property type="term" value="P:glycolipid biosynthetic process"/>
    <property type="evidence" value="ECO:0007669"/>
    <property type="project" value="TreeGrafter"/>
</dbReference>
<evidence type="ECO:0000256" key="6">
    <source>
        <dbReference type="SAM" id="Phobius"/>
    </source>
</evidence>
<gene>
    <name evidence="7" type="ORF">GCM10007890_38670</name>
</gene>
<evidence type="ECO:0000256" key="4">
    <source>
        <dbReference type="ARBA" id="ARBA00022989"/>
    </source>
</evidence>
<dbReference type="InterPro" id="IPR023214">
    <property type="entry name" value="HAD_sf"/>
</dbReference>
<keyword evidence="2" id="KW-1003">Cell membrane</keyword>
<feature type="transmembrane region" description="Helical" evidence="6">
    <location>
        <begin position="292"/>
        <end position="313"/>
    </location>
</feature>
<dbReference type="Pfam" id="PF01040">
    <property type="entry name" value="UbiA"/>
    <property type="match status" value="1"/>
</dbReference>
<protein>
    <submittedName>
        <fullName evidence="7">Membrane protein</fullName>
    </submittedName>
</protein>
<feature type="transmembrane region" description="Helical" evidence="6">
    <location>
        <begin position="343"/>
        <end position="363"/>
    </location>
</feature>
<dbReference type="GO" id="GO:0005886">
    <property type="term" value="C:plasma membrane"/>
    <property type="evidence" value="ECO:0007669"/>
    <property type="project" value="TreeGrafter"/>
</dbReference>
<feature type="transmembrane region" description="Helical" evidence="6">
    <location>
        <begin position="415"/>
        <end position="436"/>
    </location>
</feature>
<dbReference type="Proteomes" id="UP001157440">
    <property type="component" value="Unassembled WGS sequence"/>
</dbReference>
<dbReference type="AlphaFoldDB" id="A0AA37TJ10"/>
<organism evidence="7 8">
    <name type="scientific">Methylobacterium tardum</name>
    <dbReference type="NCBI Taxonomy" id="374432"/>
    <lineage>
        <taxon>Bacteria</taxon>
        <taxon>Pseudomonadati</taxon>
        <taxon>Pseudomonadota</taxon>
        <taxon>Alphaproteobacteria</taxon>
        <taxon>Hyphomicrobiales</taxon>
        <taxon>Methylobacteriaceae</taxon>
        <taxon>Methylobacterium</taxon>
    </lineage>
</organism>
<keyword evidence="4 6" id="KW-1133">Transmembrane helix</keyword>
<reference evidence="8" key="1">
    <citation type="journal article" date="2019" name="Int. J. Syst. Evol. Microbiol.">
        <title>The Global Catalogue of Microorganisms (GCM) 10K type strain sequencing project: providing services to taxonomists for standard genome sequencing and annotation.</title>
        <authorList>
            <consortium name="The Broad Institute Genomics Platform"/>
            <consortium name="The Broad Institute Genome Sequencing Center for Infectious Disease"/>
            <person name="Wu L."/>
            <person name="Ma J."/>
        </authorList>
    </citation>
    <scope>NUCLEOTIDE SEQUENCE [LARGE SCALE GENOMIC DNA]</scope>
    <source>
        <strain evidence="8">NBRC 103632</strain>
    </source>
</reference>
<evidence type="ECO:0000313" key="7">
    <source>
        <dbReference type="EMBL" id="GLS71854.1"/>
    </source>
</evidence>
<comment type="caution">
    <text evidence="7">The sequence shown here is derived from an EMBL/GenBank/DDBJ whole genome shotgun (WGS) entry which is preliminary data.</text>
</comment>
<accession>A0AA37TJ10</accession>
<dbReference type="NCBIfam" id="NF006088">
    <property type="entry name" value="PRK08238.1"/>
    <property type="match status" value="1"/>
</dbReference>
<proteinExistence type="predicted"/>
<evidence type="ECO:0000256" key="5">
    <source>
        <dbReference type="ARBA" id="ARBA00023136"/>
    </source>
</evidence>
<keyword evidence="3 6" id="KW-0812">Transmembrane</keyword>